<feature type="domain" description="Gcp-like" evidence="1">
    <location>
        <begin position="31"/>
        <end position="222"/>
    </location>
</feature>
<keyword evidence="3" id="KW-1185">Reference proteome</keyword>
<proteinExistence type="predicted"/>
<protein>
    <submittedName>
        <fullName evidence="2">tRNA threonylcarbamoyl adenosine modification protein YeaZ</fullName>
    </submittedName>
</protein>
<evidence type="ECO:0000313" key="2">
    <source>
        <dbReference type="EMBL" id="SCC01142.1"/>
    </source>
</evidence>
<dbReference type="InterPro" id="IPR043129">
    <property type="entry name" value="ATPase_NBD"/>
</dbReference>
<dbReference type="InterPro" id="IPR000905">
    <property type="entry name" value="Gcp-like_dom"/>
</dbReference>
<sequence length="241" mass="26696">MKTIAFDTSNQPLSVALFEDDQLIDQRETNVQRNHSTQLLPFIDELVRQANWTPQDLDNVIVSQGPGSYTGLRIAVTTAKTLAFTLGLTLTGISSLALLASNVTDESAVIVPVMDARNQNIYAAQYQWQAGHLVAVQADAHMNLETLQASLADQKQAIIFVGEWQRFETQLKTAFPDAEFASDNLPHAANSLQLSKDSQELTNMADIHQFVPNYHRLSQAEADWAKAHPEDHGGHTYVEKV</sequence>
<dbReference type="GO" id="GO:0005829">
    <property type="term" value="C:cytosol"/>
    <property type="evidence" value="ECO:0007669"/>
    <property type="project" value="TreeGrafter"/>
</dbReference>
<dbReference type="PANTHER" id="PTHR11735">
    <property type="entry name" value="TRNA N6-ADENOSINE THREONYLCARBAMOYLTRANSFERASE"/>
    <property type="match status" value="1"/>
</dbReference>
<dbReference type="RefSeq" id="WP_092462948.1">
    <property type="nucleotide sequence ID" value="NZ_BJEE01000001.1"/>
</dbReference>
<dbReference type="GO" id="GO:0002949">
    <property type="term" value="P:tRNA threonylcarbamoyladenosine modification"/>
    <property type="evidence" value="ECO:0007669"/>
    <property type="project" value="InterPro"/>
</dbReference>
<dbReference type="STRING" id="1505725.GA0061074_10858"/>
<dbReference type="Pfam" id="PF00814">
    <property type="entry name" value="TsaD"/>
    <property type="match status" value="1"/>
</dbReference>
<dbReference type="Proteomes" id="UP000199268">
    <property type="component" value="Unassembled WGS sequence"/>
</dbReference>
<dbReference type="PANTHER" id="PTHR11735:SF11">
    <property type="entry name" value="TRNA THREONYLCARBAMOYLADENOSINE BIOSYNTHESIS PROTEIN TSAB"/>
    <property type="match status" value="1"/>
</dbReference>
<dbReference type="EMBL" id="FMAO01000008">
    <property type="protein sequence ID" value="SCC01142.1"/>
    <property type="molecule type" value="Genomic_DNA"/>
</dbReference>
<evidence type="ECO:0000259" key="1">
    <source>
        <dbReference type="Pfam" id="PF00814"/>
    </source>
</evidence>
<dbReference type="InterPro" id="IPR022496">
    <property type="entry name" value="T6A_TsaB"/>
</dbReference>
<dbReference type="Gene3D" id="3.30.420.40">
    <property type="match status" value="2"/>
</dbReference>
<accession>A0A1C4B348</accession>
<dbReference type="AlphaFoldDB" id="A0A1C4B348"/>
<dbReference type="SUPFAM" id="SSF53067">
    <property type="entry name" value="Actin-like ATPase domain"/>
    <property type="match status" value="2"/>
</dbReference>
<dbReference type="NCBIfam" id="TIGR03725">
    <property type="entry name" value="T6A_YeaZ"/>
    <property type="match status" value="1"/>
</dbReference>
<dbReference type="OrthoDB" id="9784166at2"/>
<name>A0A1C4B348_9LACO</name>
<organism evidence="2 3">
    <name type="scientific">Weissella bombi</name>
    <dbReference type="NCBI Taxonomy" id="1505725"/>
    <lineage>
        <taxon>Bacteria</taxon>
        <taxon>Bacillati</taxon>
        <taxon>Bacillota</taxon>
        <taxon>Bacilli</taxon>
        <taxon>Lactobacillales</taxon>
        <taxon>Lactobacillaceae</taxon>
        <taxon>Weissella</taxon>
    </lineage>
</organism>
<evidence type="ECO:0000313" key="3">
    <source>
        <dbReference type="Proteomes" id="UP000199268"/>
    </source>
</evidence>
<dbReference type="CDD" id="cd24032">
    <property type="entry name" value="ASKHA_NBD_TsaB"/>
    <property type="match status" value="1"/>
</dbReference>
<reference evidence="3" key="1">
    <citation type="submission" date="2016-08" db="EMBL/GenBank/DDBJ databases">
        <authorList>
            <person name="Varghese N."/>
            <person name="Submissions Spin"/>
        </authorList>
    </citation>
    <scope>NUCLEOTIDE SEQUENCE [LARGE SCALE GENOMIC DNA]</scope>
    <source>
        <strain evidence="3">R-53094</strain>
    </source>
</reference>
<gene>
    <name evidence="2" type="ORF">GA0061074_10858</name>
</gene>